<comment type="caution">
    <text evidence="1">The sequence shown here is derived from an EMBL/GenBank/DDBJ whole genome shotgun (WGS) entry which is preliminary data.</text>
</comment>
<dbReference type="EMBL" id="MU856412">
    <property type="protein sequence ID" value="KAK3896763.1"/>
    <property type="molecule type" value="Genomic_DNA"/>
</dbReference>
<keyword evidence="2" id="KW-1185">Reference proteome</keyword>
<evidence type="ECO:0000313" key="2">
    <source>
        <dbReference type="Proteomes" id="UP001303889"/>
    </source>
</evidence>
<reference evidence="1" key="1">
    <citation type="journal article" date="2023" name="Mol. Phylogenet. Evol.">
        <title>Genome-scale phylogeny and comparative genomics of the fungal order Sordariales.</title>
        <authorList>
            <person name="Hensen N."/>
            <person name="Bonometti L."/>
            <person name="Westerberg I."/>
            <person name="Brannstrom I.O."/>
            <person name="Guillou S."/>
            <person name="Cros-Aarteil S."/>
            <person name="Calhoun S."/>
            <person name="Haridas S."/>
            <person name="Kuo A."/>
            <person name="Mondo S."/>
            <person name="Pangilinan J."/>
            <person name="Riley R."/>
            <person name="LaButti K."/>
            <person name="Andreopoulos B."/>
            <person name="Lipzen A."/>
            <person name="Chen C."/>
            <person name="Yan M."/>
            <person name="Daum C."/>
            <person name="Ng V."/>
            <person name="Clum A."/>
            <person name="Steindorff A."/>
            <person name="Ohm R.A."/>
            <person name="Martin F."/>
            <person name="Silar P."/>
            <person name="Natvig D.O."/>
            <person name="Lalanne C."/>
            <person name="Gautier V."/>
            <person name="Ament-Velasquez S.L."/>
            <person name="Kruys A."/>
            <person name="Hutchinson M.I."/>
            <person name="Powell A.J."/>
            <person name="Barry K."/>
            <person name="Miller A.N."/>
            <person name="Grigoriev I.V."/>
            <person name="Debuchy R."/>
            <person name="Gladieux P."/>
            <person name="Hiltunen Thoren M."/>
            <person name="Johannesson H."/>
        </authorList>
    </citation>
    <scope>NUCLEOTIDE SEQUENCE</scope>
    <source>
        <strain evidence="1">CBS 103.79</strain>
    </source>
</reference>
<sequence length="153" mass="17023">MDLPPEKLTLARPIQYLLSGISSTSAIITRFLRSVRVAHADLAAVARDLSDLRLILELLWDEPEIPLLLQAQMLLVLESCGNDLIHIDTILSRCPEPAKWIETARAEIDECRGSLSVFREALALALEVASLYAPWLFCRISVLIEISFSAPLT</sequence>
<dbReference type="AlphaFoldDB" id="A0AAN6RNP0"/>
<dbReference type="Proteomes" id="UP001303889">
    <property type="component" value="Unassembled WGS sequence"/>
</dbReference>
<proteinExistence type="predicted"/>
<protein>
    <recommendedName>
        <fullName evidence="3">Fungal N-terminal domain-containing protein</fullName>
    </recommendedName>
</protein>
<name>A0AAN6RNP0_9PEZI</name>
<gene>
    <name evidence="1" type="ORF">C8A05DRAFT_20332</name>
</gene>
<evidence type="ECO:0000313" key="1">
    <source>
        <dbReference type="EMBL" id="KAK3896763.1"/>
    </source>
</evidence>
<accession>A0AAN6RNP0</accession>
<reference evidence="1" key="2">
    <citation type="submission" date="2023-05" db="EMBL/GenBank/DDBJ databases">
        <authorList>
            <consortium name="Lawrence Berkeley National Laboratory"/>
            <person name="Steindorff A."/>
            <person name="Hensen N."/>
            <person name="Bonometti L."/>
            <person name="Westerberg I."/>
            <person name="Brannstrom I.O."/>
            <person name="Guillou S."/>
            <person name="Cros-Aarteil S."/>
            <person name="Calhoun S."/>
            <person name="Haridas S."/>
            <person name="Kuo A."/>
            <person name="Mondo S."/>
            <person name="Pangilinan J."/>
            <person name="Riley R."/>
            <person name="Labutti K."/>
            <person name="Andreopoulos B."/>
            <person name="Lipzen A."/>
            <person name="Chen C."/>
            <person name="Yanf M."/>
            <person name="Daum C."/>
            <person name="Ng V."/>
            <person name="Clum A."/>
            <person name="Ohm R."/>
            <person name="Martin F."/>
            <person name="Silar P."/>
            <person name="Natvig D."/>
            <person name="Lalanne C."/>
            <person name="Gautier V."/>
            <person name="Ament-Velasquez S.L."/>
            <person name="Kruys A."/>
            <person name="Hutchinson M.I."/>
            <person name="Powell A.J."/>
            <person name="Barry K."/>
            <person name="Miller A.N."/>
            <person name="Grigoriev I.V."/>
            <person name="Debuchy R."/>
            <person name="Gladieux P."/>
            <person name="Thoren M.H."/>
            <person name="Johannesson H."/>
        </authorList>
    </citation>
    <scope>NUCLEOTIDE SEQUENCE</scope>
    <source>
        <strain evidence="1">CBS 103.79</strain>
    </source>
</reference>
<evidence type="ECO:0008006" key="3">
    <source>
        <dbReference type="Google" id="ProtNLM"/>
    </source>
</evidence>
<organism evidence="1 2">
    <name type="scientific">Staphylotrichum tortipilum</name>
    <dbReference type="NCBI Taxonomy" id="2831512"/>
    <lineage>
        <taxon>Eukaryota</taxon>
        <taxon>Fungi</taxon>
        <taxon>Dikarya</taxon>
        <taxon>Ascomycota</taxon>
        <taxon>Pezizomycotina</taxon>
        <taxon>Sordariomycetes</taxon>
        <taxon>Sordariomycetidae</taxon>
        <taxon>Sordariales</taxon>
        <taxon>Chaetomiaceae</taxon>
        <taxon>Staphylotrichum</taxon>
    </lineage>
</organism>